<evidence type="ECO:0000313" key="2">
    <source>
        <dbReference type="EMBL" id="PNG16917.1"/>
    </source>
</evidence>
<dbReference type="Proteomes" id="UP000235943">
    <property type="component" value="Unassembled WGS sequence"/>
</dbReference>
<feature type="transmembrane region" description="Helical" evidence="1">
    <location>
        <begin position="105"/>
        <end position="123"/>
    </location>
</feature>
<comment type="caution">
    <text evidence="2">The sequence shown here is derived from an EMBL/GenBank/DDBJ whole genome shotgun (WGS) entry which is preliminary data.</text>
</comment>
<dbReference type="RefSeq" id="WP_102913664.1">
    <property type="nucleotide sequence ID" value="NZ_POUC01000566.1"/>
</dbReference>
<evidence type="ECO:0000256" key="1">
    <source>
        <dbReference type="SAM" id="Phobius"/>
    </source>
</evidence>
<dbReference type="OrthoDB" id="4338642at2"/>
<keyword evidence="1" id="KW-0472">Membrane</keyword>
<organism evidence="2 3">
    <name type="scientific">Streptomyces cahuitamycinicus</name>
    <dbReference type="NCBI Taxonomy" id="2070367"/>
    <lineage>
        <taxon>Bacteria</taxon>
        <taxon>Bacillati</taxon>
        <taxon>Actinomycetota</taxon>
        <taxon>Actinomycetes</taxon>
        <taxon>Kitasatosporales</taxon>
        <taxon>Streptomycetaceae</taxon>
        <taxon>Streptomyces</taxon>
    </lineage>
</organism>
<keyword evidence="1" id="KW-1133">Transmembrane helix</keyword>
<keyword evidence="1" id="KW-0812">Transmembrane</keyword>
<evidence type="ECO:0000313" key="3">
    <source>
        <dbReference type="Proteomes" id="UP000235943"/>
    </source>
</evidence>
<keyword evidence="3" id="KW-1185">Reference proteome</keyword>
<name>A0A2N8TD08_9ACTN</name>
<proteinExistence type="predicted"/>
<gene>
    <name evidence="2" type="ORF">C1J00_39320</name>
</gene>
<dbReference type="AlphaFoldDB" id="A0A2N8TD08"/>
<protein>
    <submittedName>
        <fullName evidence="2">Uncharacterized protein</fullName>
    </submittedName>
</protein>
<sequence>MTTLPMSLPPRRRWPLRIALALSGWLALAATLTLPDGGVPRTLVVCVFLLLCPGFAATRWARPTPWHERGWPYVVETAFLAVLLSLCLAVIAVEPFYLSETFTTTRVVITLAAMTSLLALLPAPGSRRRPGARPTAPDDAP</sequence>
<reference evidence="2 3" key="1">
    <citation type="submission" date="2018-01" db="EMBL/GenBank/DDBJ databases">
        <title>Draft genome sequence of Streptomyces sp. 13K301.</title>
        <authorList>
            <person name="Sahin N."/>
            <person name="Saygin H."/>
            <person name="Ay H."/>
        </authorList>
    </citation>
    <scope>NUCLEOTIDE SEQUENCE [LARGE SCALE GENOMIC DNA]</scope>
    <source>
        <strain evidence="2 3">13K301</strain>
    </source>
</reference>
<accession>A0A2N8TD08</accession>
<feature type="transmembrane region" description="Helical" evidence="1">
    <location>
        <begin position="39"/>
        <end position="61"/>
    </location>
</feature>
<feature type="transmembrane region" description="Helical" evidence="1">
    <location>
        <begin position="73"/>
        <end position="93"/>
    </location>
</feature>
<dbReference type="EMBL" id="POUC01000566">
    <property type="protein sequence ID" value="PNG16917.1"/>
    <property type="molecule type" value="Genomic_DNA"/>
</dbReference>
<feature type="non-terminal residue" evidence="2">
    <location>
        <position position="141"/>
    </location>
</feature>